<evidence type="ECO:0000256" key="10">
    <source>
        <dbReference type="RuleBase" id="RU361168"/>
    </source>
</evidence>
<reference evidence="13" key="1">
    <citation type="submission" date="2023-07" db="EMBL/GenBank/DDBJ databases">
        <title>Black Yeasts Isolated from many extreme environments.</title>
        <authorList>
            <person name="Coleine C."/>
            <person name="Stajich J.E."/>
            <person name="Selbmann L."/>
        </authorList>
    </citation>
    <scope>NUCLEOTIDE SEQUENCE</scope>
    <source>
        <strain evidence="13">CCFEE 5485</strain>
    </source>
</reference>
<gene>
    <name evidence="13" type="ORF">LTR78_010849</name>
</gene>
<keyword evidence="6 11" id="KW-0732">Signal</keyword>
<dbReference type="InterPro" id="IPR013785">
    <property type="entry name" value="Aldolase_TIM"/>
</dbReference>
<dbReference type="CDD" id="cd14792">
    <property type="entry name" value="GH27"/>
    <property type="match status" value="1"/>
</dbReference>
<evidence type="ECO:0000256" key="11">
    <source>
        <dbReference type="SAM" id="SignalP"/>
    </source>
</evidence>
<dbReference type="EC" id="3.2.1.22" evidence="10"/>
<evidence type="ECO:0000259" key="12">
    <source>
        <dbReference type="Pfam" id="PF17801"/>
    </source>
</evidence>
<dbReference type="GO" id="GO:0005975">
    <property type="term" value="P:carbohydrate metabolic process"/>
    <property type="evidence" value="ECO:0007669"/>
    <property type="project" value="InterPro"/>
</dbReference>
<name>A0AAE0TMA6_9PEZI</name>
<evidence type="ECO:0000256" key="3">
    <source>
        <dbReference type="ARBA" id="ARBA00004613"/>
    </source>
</evidence>
<keyword evidence="9 10" id="KW-0326">Glycosidase</keyword>
<keyword evidence="14" id="KW-1185">Reference proteome</keyword>
<keyword evidence="5" id="KW-0964">Secreted</keyword>
<evidence type="ECO:0000256" key="5">
    <source>
        <dbReference type="ARBA" id="ARBA00022525"/>
    </source>
</evidence>
<comment type="caution">
    <text evidence="13">The sequence shown here is derived from an EMBL/GenBank/DDBJ whole genome shotgun (WGS) entry which is preliminary data.</text>
</comment>
<evidence type="ECO:0000256" key="9">
    <source>
        <dbReference type="ARBA" id="ARBA00023295"/>
    </source>
</evidence>
<dbReference type="Pfam" id="PF16499">
    <property type="entry name" value="Melibiase_2"/>
    <property type="match status" value="1"/>
</dbReference>
<feature type="signal peptide" evidence="11">
    <location>
        <begin position="1"/>
        <end position="18"/>
    </location>
</feature>
<dbReference type="PROSITE" id="PS00512">
    <property type="entry name" value="ALPHA_GALACTOSIDASE"/>
    <property type="match status" value="1"/>
</dbReference>
<evidence type="ECO:0000256" key="8">
    <source>
        <dbReference type="ARBA" id="ARBA00023180"/>
    </source>
</evidence>
<evidence type="ECO:0000256" key="2">
    <source>
        <dbReference type="ARBA" id="ARBA00003969"/>
    </source>
</evidence>
<evidence type="ECO:0000313" key="13">
    <source>
        <dbReference type="EMBL" id="KAK3669275.1"/>
    </source>
</evidence>
<dbReference type="GO" id="GO:0005576">
    <property type="term" value="C:extracellular region"/>
    <property type="evidence" value="ECO:0007669"/>
    <property type="project" value="UniProtKB-SubCell"/>
</dbReference>
<dbReference type="Proteomes" id="UP001274830">
    <property type="component" value="Unassembled WGS sequence"/>
</dbReference>
<dbReference type="InterPro" id="IPR000111">
    <property type="entry name" value="Glyco_hydro_27/36_CS"/>
</dbReference>
<feature type="domain" description="Alpha galactosidase C-terminal" evidence="12">
    <location>
        <begin position="331"/>
        <end position="405"/>
    </location>
</feature>
<keyword evidence="8" id="KW-0325">Glycoprotein</keyword>
<dbReference type="SUPFAM" id="SSF51445">
    <property type="entry name" value="(Trans)glycosidases"/>
    <property type="match status" value="1"/>
</dbReference>
<organism evidence="13 14">
    <name type="scientific">Recurvomyces mirabilis</name>
    <dbReference type="NCBI Taxonomy" id="574656"/>
    <lineage>
        <taxon>Eukaryota</taxon>
        <taxon>Fungi</taxon>
        <taxon>Dikarya</taxon>
        <taxon>Ascomycota</taxon>
        <taxon>Pezizomycotina</taxon>
        <taxon>Dothideomycetes</taxon>
        <taxon>Dothideomycetidae</taxon>
        <taxon>Mycosphaerellales</taxon>
        <taxon>Teratosphaeriaceae</taxon>
        <taxon>Recurvomyces</taxon>
    </lineage>
</organism>
<dbReference type="InterPro" id="IPR017853">
    <property type="entry name" value="GH"/>
</dbReference>
<dbReference type="InterPro" id="IPR041233">
    <property type="entry name" value="Melibiase_C"/>
</dbReference>
<evidence type="ECO:0000256" key="1">
    <source>
        <dbReference type="ARBA" id="ARBA00001255"/>
    </source>
</evidence>
<dbReference type="InterPro" id="IPR013780">
    <property type="entry name" value="Glyco_hydro_b"/>
</dbReference>
<dbReference type="AlphaFoldDB" id="A0AAE0TMA6"/>
<evidence type="ECO:0000313" key="14">
    <source>
        <dbReference type="Proteomes" id="UP001274830"/>
    </source>
</evidence>
<sequence length="412" mass="45218">MSATLLLLAALPSALGLARPDGVGTLPALGWNSWNAYFCDVNETKLLSAANLIISLGLKDAGYEYVNIDDCWSIKDGRDNTTQQIIPDPNKFPNGIVGVASEIHNLGLKTGIYSSAGTKTCAGYPASIGYEYIDAATFAGWGIDYLKYDNCYVPGNWSDAKASGDNYNYSTSNTAERYRIMRDALVAQNRTILYSLCEWGQAKVWTWGNETGNSWRTTGDITPDWNSVMSIFNEQTFISNYTDFTGHNDPDMLEVGNGNLTLTKTRSHFALWSLMKAPLIIGTDLSKLSQENLDILLNKYLLAFNQDAVYGAPAEPYKWGVNTDQTYNRTNPAEFWSGDSSNGTIVAMLNTLDSTRTMRADFGEIPGLDADGPYKMLDAWTGESAGCVKGGLDAQVESHDTAVYLIQEYCEC</sequence>
<accession>A0AAE0TMA6</accession>
<feature type="chain" id="PRO_5042147189" description="Alpha-galactosidase" evidence="11">
    <location>
        <begin position="19"/>
        <end position="412"/>
    </location>
</feature>
<dbReference type="Pfam" id="PF17801">
    <property type="entry name" value="Melibiase_C"/>
    <property type="match status" value="1"/>
</dbReference>
<dbReference type="EMBL" id="JAUTXT010000093">
    <property type="protein sequence ID" value="KAK3669275.1"/>
    <property type="molecule type" value="Genomic_DNA"/>
</dbReference>
<protein>
    <recommendedName>
        <fullName evidence="10">Alpha-galactosidase</fullName>
        <ecNumber evidence="10">3.2.1.22</ecNumber>
    </recommendedName>
    <alternativeName>
        <fullName evidence="10">Melibiase</fullName>
    </alternativeName>
</protein>
<proteinExistence type="inferred from homology"/>
<dbReference type="PANTHER" id="PTHR11452:SF61">
    <property type="entry name" value="ALPHA-GALACTOSIDASE B-RELATED"/>
    <property type="match status" value="1"/>
</dbReference>
<dbReference type="SUPFAM" id="SSF51011">
    <property type="entry name" value="Glycosyl hydrolase domain"/>
    <property type="match status" value="1"/>
</dbReference>
<comment type="function">
    <text evidence="2">Hydrolyzes a variety of simple alpha-D-galactoside as well as more complex molecules such as oligosaccharides and polysaccharides.</text>
</comment>
<keyword evidence="7 10" id="KW-0378">Hydrolase</keyword>
<evidence type="ECO:0000256" key="7">
    <source>
        <dbReference type="ARBA" id="ARBA00022801"/>
    </source>
</evidence>
<dbReference type="InterPro" id="IPR002241">
    <property type="entry name" value="Glyco_hydro_27"/>
</dbReference>
<comment type="subcellular location">
    <subcellularLocation>
        <location evidence="3">Secreted</location>
    </subcellularLocation>
</comment>
<evidence type="ECO:0000256" key="6">
    <source>
        <dbReference type="ARBA" id="ARBA00022729"/>
    </source>
</evidence>
<dbReference type="PANTHER" id="PTHR11452">
    <property type="entry name" value="ALPHA-GALACTOSIDASE/ALPHA-N-ACETYLGALACTOSAMINIDASE"/>
    <property type="match status" value="1"/>
</dbReference>
<dbReference type="FunFam" id="3.20.20.70:FF:000197">
    <property type="entry name" value="Alpha-galactosidase"/>
    <property type="match status" value="1"/>
</dbReference>
<keyword evidence="10" id="KW-1015">Disulfide bond</keyword>
<dbReference type="Gene3D" id="3.20.20.70">
    <property type="entry name" value="Aldolase class I"/>
    <property type="match status" value="1"/>
</dbReference>
<dbReference type="Gene3D" id="2.60.40.1180">
    <property type="entry name" value="Golgi alpha-mannosidase II"/>
    <property type="match status" value="1"/>
</dbReference>
<comment type="catalytic activity">
    <reaction evidence="1 10">
        <text>Hydrolysis of terminal, non-reducing alpha-D-galactose residues in alpha-D-galactosides, including galactose oligosaccharides, galactomannans and galactolipids.</text>
        <dbReference type="EC" id="3.2.1.22"/>
    </reaction>
</comment>
<dbReference type="GO" id="GO:0004557">
    <property type="term" value="F:alpha-galactosidase activity"/>
    <property type="evidence" value="ECO:0007669"/>
    <property type="project" value="UniProtKB-EC"/>
</dbReference>
<comment type="similarity">
    <text evidence="4 10">Belongs to the glycosyl hydrolase 27 family.</text>
</comment>
<dbReference type="PRINTS" id="PR00740">
    <property type="entry name" value="GLHYDRLASE27"/>
</dbReference>
<evidence type="ECO:0000256" key="4">
    <source>
        <dbReference type="ARBA" id="ARBA00009743"/>
    </source>
</evidence>